<evidence type="ECO:0000313" key="2">
    <source>
        <dbReference type="EMBL" id="KAL3287768.1"/>
    </source>
</evidence>
<sequence>NMKKLQSELEEKRKQELIQQEIENSKKLEERQKVFQEAFRSDLELFKSSGQIPKVELNRKQPSALLEEIQLDFDEKELEQFFEDN</sequence>
<feature type="coiled-coil region" evidence="1">
    <location>
        <begin position="11"/>
        <end position="38"/>
    </location>
</feature>
<organism evidence="2 3">
    <name type="scientific">Cryptolaemus montrouzieri</name>
    <dbReference type="NCBI Taxonomy" id="559131"/>
    <lineage>
        <taxon>Eukaryota</taxon>
        <taxon>Metazoa</taxon>
        <taxon>Ecdysozoa</taxon>
        <taxon>Arthropoda</taxon>
        <taxon>Hexapoda</taxon>
        <taxon>Insecta</taxon>
        <taxon>Pterygota</taxon>
        <taxon>Neoptera</taxon>
        <taxon>Endopterygota</taxon>
        <taxon>Coleoptera</taxon>
        <taxon>Polyphaga</taxon>
        <taxon>Cucujiformia</taxon>
        <taxon>Coccinelloidea</taxon>
        <taxon>Coccinellidae</taxon>
        <taxon>Scymninae</taxon>
        <taxon>Scymnini</taxon>
        <taxon>Cryptolaemus</taxon>
    </lineage>
</organism>
<dbReference type="Proteomes" id="UP001516400">
    <property type="component" value="Unassembled WGS sequence"/>
</dbReference>
<dbReference type="EMBL" id="JABFTP020000185">
    <property type="protein sequence ID" value="KAL3287768.1"/>
    <property type="molecule type" value="Genomic_DNA"/>
</dbReference>
<evidence type="ECO:0000313" key="3">
    <source>
        <dbReference type="Proteomes" id="UP001516400"/>
    </source>
</evidence>
<gene>
    <name evidence="2" type="ORF">HHI36_002230</name>
</gene>
<dbReference type="AlphaFoldDB" id="A0ABD2PAL8"/>
<feature type="non-terminal residue" evidence="2">
    <location>
        <position position="1"/>
    </location>
</feature>
<keyword evidence="3" id="KW-1185">Reference proteome</keyword>
<accession>A0ABD2PAL8</accession>
<name>A0ABD2PAL8_9CUCU</name>
<protein>
    <recommendedName>
        <fullName evidence="4">Meiosis-specific nuclear structural protein 1</fullName>
    </recommendedName>
</protein>
<keyword evidence="1" id="KW-0175">Coiled coil</keyword>
<proteinExistence type="predicted"/>
<comment type="caution">
    <text evidence="2">The sequence shown here is derived from an EMBL/GenBank/DDBJ whole genome shotgun (WGS) entry which is preliminary data.</text>
</comment>
<reference evidence="2 3" key="1">
    <citation type="journal article" date="2021" name="BMC Biol.">
        <title>Horizontally acquired antibacterial genes associated with adaptive radiation of ladybird beetles.</title>
        <authorList>
            <person name="Li H.S."/>
            <person name="Tang X.F."/>
            <person name="Huang Y.H."/>
            <person name="Xu Z.Y."/>
            <person name="Chen M.L."/>
            <person name="Du X.Y."/>
            <person name="Qiu B.Y."/>
            <person name="Chen P.T."/>
            <person name="Zhang W."/>
            <person name="Slipinski A."/>
            <person name="Escalona H.E."/>
            <person name="Waterhouse R.M."/>
            <person name="Zwick A."/>
            <person name="Pang H."/>
        </authorList>
    </citation>
    <scope>NUCLEOTIDE SEQUENCE [LARGE SCALE GENOMIC DNA]</scope>
    <source>
        <strain evidence="2">SYSU2018</strain>
    </source>
</reference>
<evidence type="ECO:0008006" key="4">
    <source>
        <dbReference type="Google" id="ProtNLM"/>
    </source>
</evidence>
<evidence type="ECO:0000256" key="1">
    <source>
        <dbReference type="SAM" id="Coils"/>
    </source>
</evidence>